<accession>A0AAV7QL33</accession>
<gene>
    <name evidence="1" type="ORF">NDU88_006139</name>
</gene>
<organism evidence="1 2">
    <name type="scientific">Pleurodeles waltl</name>
    <name type="common">Iberian ribbed newt</name>
    <dbReference type="NCBI Taxonomy" id="8319"/>
    <lineage>
        <taxon>Eukaryota</taxon>
        <taxon>Metazoa</taxon>
        <taxon>Chordata</taxon>
        <taxon>Craniata</taxon>
        <taxon>Vertebrata</taxon>
        <taxon>Euteleostomi</taxon>
        <taxon>Amphibia</taxon>
        <taxon>Batrachia</taxon>
        <taxon>Caudata</taxon>
        <taxon>Salamandroidea</taxon>
        <taxon>Salamandridae</taxon>
        <taxon>Pleurodelinae</taxon>
        <taxon>Pleurodeles</taxon>
    </lineage>
</organism>
<dbReference type="AlphaFoldDB" id="A0AAV7QL33"/>
<proteinExistence type="predicted"/>
<protein>
    <submittedName>
        <fullName evidence="1">Uncharacterized protein</fullName>
    </submittedName>
</protein>
<evidence type="ECO:0000313" key="1">
    <source>
        <dbReference type="EMBL" id="KAJ1139774.1"/>
    </source>
</evidence>
<sequence length="312" mass="32732">MGRNIGLSRAWRPGFIDHACSTSERYDHIEDLERVPKPEGEACPPISDCEASCLGLGQSPTPRAQTGASTLVIYQAARGTREGGLLSPLLSVLALGGRGHGAEHGARLTVRLRRADFKWVPGRAKSGDLVPREDWDDCCGRGGPRRCGLAPWSGLPSGWGCPGLRREAAALSTGGPRRAGLGGSPCRSAEGERLVRPGLLRRGRGPGGGPDGLVRPGAGLDPRGCRRIAAEIPDWAVCCARHRIRTRAHPEGGGCESERLVASWPPARGAEPGTSWLRNCIQRGDGGPALGTPPWGTHNRCAGVGSPGARGC</sequence>
<evidence type="ECO:0000313" key="2">
    <source>
        <dbReference type="Proteomes" id="UP001066276"/>
    </source>
</evidence>
<comment type="caution">
    <text evidence="1">The sequence shown here is derived from an EMBL/GenBank/DDBJ whole genome shotgun (WGS) entry which is preliminary data.</text>
</comment>
<dbReference type="EMBL" id="JANPWB010000010">
    <property type="protein sequence ID" value="KAJ1139774.1"/>
    <property type="molecule type" value="Genomic_DNA"/>
</dbReference>
<dbReference type="Proteomes" id="UP001066276">
    <property type="component" value="Chromosome 6"/>
</dbReference>
<name>A0AAV7QL33_PLEWA</name>
<keyword evidence="2" id="KW-1185">Reference proteome</keyword>
<reference evidence="1" key="1">
    <citation type="journal article" date="2022" name="bioRxiv">
        <title>Sequencing and chromosome-scale assembly of the giantPleurodeles waltlgenome.</title>
        <authorList>
            <person name="Brown T."/>
            <person name="Elewa A."/>
            <person name="Iarovenko S."/>
            <person name="Subramanian E."/>
            <person name="Araus A.J."/>
            <person name="Petzold A."/>
            <person name="Susuki M."/>
            <person name="Suzuki K.-i.T."/>
            <person name="Hayashi T."/>
            <person name="Toyoda A."/>
            <person name="Oliveira C."/>
            <person name="Osipova E."/>
            <person name="Leigh N.D."/>
            <person name="Simon A."/>
            <person name="Yun M.H."/>
        </authorList>
    </citation>
    <scope>NUCLEOTIDE SEQUENCE</scope>
    <source>
        <strain evidence="1">20211129_DDA</strain>
        <tissue evidence="1">Liver</tissue>
    </source>
</reference>